<evidence type="ECO:0000256" key="1">
    <source>
        <dbReference type="ARBA" id="ARBA00004123"/>
    </source>
</evidence>
<comment type="caution">
    <text evidence="7">The sequence shown here is derived from an EMBL/GenBank/DDBJ whole genome shotgun (WGS) entry which is preliminary data.</text>
</comment>
<dbReference type="InterPro" id="IPR001680">
    <property type="entry name" value="WD40_rpt"/>
</dbReference>
<reference evidence="7" key="1">
    <citation type="submission" date="2021-02" db="EMBL/GenBank/DDBJ databases">
        <authorList>
            <person name="Nowell W R."/>
        </authorList>
    </citation>
    <scope>NUCLEOTIDE SEQUENCE</scope>
</reference>
<keyword evidence="5" id="KW-0539">Nucleus</keyword>
<keyword evidence="4" id="KW-0677">Repeat</keyword>
<feature type="repeat" description="WD" evidence="6">
    <location>
        <begin position="175"/>
        <end position="207"/>
    </location>
</feature>
<proteinExistence type="predicted"/>
<dbReference type="OrthoDB" id="371245at2759"/>
<dbReference type="Gene3D" id="2.130.10.10">
    <property type="entry name" value="YVTN repeat-like/Quinoprotein amine dehydrogenase"/>
    <property type="match status" value="1"/>
</dbReference>
<dbReference type="GO" id="GO:0005829">
    <property type="term" value="C:cytosol"/>
    <property type="evidence" value="ECO:0007669"/>
    <property type="project" value="TreeGrafter"/>
</dbReference>
<organism evidence="7 8">
    <name type="scientific">Adineta ricciae</name>
    <name type="common">Rotifer</name>
    <dbReference type="NCBI Taxonomy" id="249248"/>
    <lineage>
        <taxon>Eukaryota</taxon>
        <taxon>Metazoa</taxon>
        <taxon>Spiralia</taxon>
        <taxon>Gnathifera</taxon>
        <taxon>Rotifera</taxon>
        <taxon>Eurotatoria</taxon>
        <taxon>Bdelloidea</taxon>
        <taxon>Adinetida</taxon>
        <taxon>Adinetidae</taxon>
        <taxon>Adineta</taxon>
    </lineage>
</organism>
<dbReference type="GO" id="GO:0005634">
    <property type="term" value="C:nucleus"/>
    <property type="evidence" value="ECO:0007669"/>
    <property type="project" value="UniProtKB-SubCell"/>
</dbReference>
<evidence type="ECO:0000256" key="5">
    <source>
        <dbReference type="ARBA" id="ARBA00023242"/>
    </source>
</evidence>
<dbReference type="AlphaFoldDB" id="A0A813UQL9"/>
<dbReference type="PANTHER" id="PTHR16288:SF0">
    <property type="entry name" value="TRNA (GUANINE-N(7)-)-METHYLTRANSFERASE NON-CATALYTIC SUBUNIT WDR4"/>
    <property type="match status" value="1"/>
</dbReference>
<dbReference type="PANTHER" id="PTHR16288">
    <property type="entry name" value="WD40 REPEAT PROTEIN 4"/>
    <property type="match status" value="1"/>
</dbReference>
<dbReference type="SUPFAM" id="SSF50978">
    <property type="entry name" value="WD40 repeat-like"/>
    <property type="match status" value="1"/>
</dbReference>
<evidence type="ECO:0000256" key="6">
    <source>
        <dbReference type="PROSITE-ProRule" id="PRU00221"/>
    </source>
</evidence>
<dbReference type="GO" id="GO:0043527">
    <property type="term" value="C:tRNA methyltransferase complex"/>
    <property type="evidence" value="ECO:0007669"/>
    <property type="project" value="TreeGrafter"/>
</dbReference>
<protein>
    <recommendedName>
        <fullName evidence="9">WD repeat-containing protein 4 homolog</fullName>
    </recommendedName>
</protein>
<evidence type="ECO:0000313" key="7">
    <source>
        <dbReference type="EMBL" id="CAF0832491.1"/>
    </source>
</evidence>
<evidence type="ECO:0000256" key="2">
    <source>
        <dbReference type="ARBA" id="ARBA00022574"/>
    </source>
</evidence>
<dbReference type="Proteomes" id="UP000663852">
    <property type="component" value="Unassembled WGS sequence"/>
</dbReference>
<gene>
    <name evidence="7" type="ORF">EDS130_LOCUS6411</name>
</gene>
<keyword evidence="2 6" id="KW-0853">WD repeat</keyword>
<dbReference type="PROSITE" id="PS50082">
    <property type="entry name" value="WD_REPEATS_2"/>
    <property type="match status" value="1"/>
</dbReference>
<evidence type="ECO:0000313" key="8">
    <source>
        <dbReference type="Proteomes" id="UP000663852"/>
    </source>
</evidence>
<dbReference type="InterPro" id="IPR015943">
    <property type="entry name" value="WD40/YVTN_repeat-like_dom_sf"/>
</dbReference>
<evidence type="ECO:0000256" key="3">
    <source>
        <dbReference type="ARBA" id="ARBA00022694"/>
    </source>
</evidence>
<accession>A0A813UQL9</accession>
<name>A0A813UQL9_ADIRI</name>
<dbReference type="InterPro" id="IPR028884">
    <property type="entry name" value="Trm82"/>
</dbReference>
<dbReference type="EMBL" id="CAJNOJ010000018">
    <property type="protein sequence ID" value="CAF0832491.1"/>
    <property type="molecule type" value="Genomic_DNA"/>
</dbReference>
<dbReference type="GO" id="GO:0006400">
    <property type="term" value="P:tRNA modification"/>
    <property type="evidence" value="ECO:0007669"/>
    <property type="project" value="TreeGrafter"/>
</dbReference>
<evidence type="ECO:0008006" key="9">
    <source>
        <dbReference type="Google" id="ProtNLM"/>
    </source>
</evidence>
<evidence type="ECO:0000256" key="4">
    <source>
        <dbReference type="ARBA" id="ARBA00022737"/>
    </source>
</evidence>
<keyword evidence="3" id="KW-0819">tRNA processing</keyword>
<sequence length="422" mass="47454">MASIEISSTGWLAISFRNGIVGVFNLHNLLSWKVFHSEPVNTGECGLIKFSPSGRILVCVGPDQQVNVYTKSSVCWELKQIVVMKDLIVALDLTDKLLLVADKNGSLYGIDLLLNGGNEPLIVSEDLCLLKHSSVIVDIALVHINNTVSSMLYADQEKRICLRCYPNILHNESNCLGHQDVVTHLKLVDHQTIISASADGMFRLWNLPNCTPRAFIHGKALTLSPKETFYTQLYDSSDSMLKENYQIHESLEDYELNGSSTLTYSIWKMDVVSSNPNTLTNLINFTNTQRKLTFDSSYGTINDYRFPPNKISSNNHAGDTKFYLYILFSTNTLLKVDISSLLTCDNAELFATTDNHMQEINRILAGNIFHAVNNTSQKLLVDREAFDSHVNCADASCLKRKIDSDEERQKKKLTSYQHEETV</sequence>
<comment type="subcellular location">
    <subcellularLocation>
        <location evidence="1">Nucleus</location>
    </subcellularLocation>
</comment>
<dbReference type="InterPro" id="IPR036322">
    <property type="entry name" value="WD40_repeat_dom_sf"/>
</dbReference>
<dbReference type="GO" id="GO:0036265">
    <property type="term" value="P:RNA (guanine-N7)-methylation"/>
    <property type="evidence" value="ECO:0007669"/>
    <property type="project" value="InterPro"/>
</dbReference>
<dbReference type="SMART" id="SM00320">
    <property type="entry name" value="WD40"/>
    <property type="match status" value="2"/>
</dbReference>